<keyword evidence="1" id="KW-0472">Membrane</keyword>
<protein>
    <submittedName>
        <fullName evidence="2">Uncharacterized protein</fullName>
    </submittedName>
</protein>
<evidence type="ECO:0000256" key="1">
    <source>
        <dbReference type="SAM" id="Phobius"/>
    </source>
</evidence>
<organism evidence="2 3">
    <name type="scientific">Pelistega ratti</name>
    <dbReference type="NCBI Taxonomy" id="2652177"/>
    <lineage>
        <taxon>Bacteria</taxon>
        <taxon>Pseudomonadati</taxon>
        <taxon>Pseudomonadota</taxon>
        <taxon>Betaproteobacteria</taxon>
        <taxon>Burkholderiales</taxon>
        <taxon>Alcaligenaceae</taxon>
        <taxon>Pelistega</taxon>
    </lineage>
</organism>
<keyword evidence="1" id="KW-0812">Transmembrane</keyword>
<dbReference type="RefSeq" id="WP_163764174.1">
    <property type="nucleotide sequence ID" value="NZ_JAAGYR010000006.1"/>
</dbReference>
<feature type="transmembrane region" description="Helical" evidence="1">
    <location>
        <begin position="74"/>
        <end position="95"/>
    </location>
</feature>
<sequence length="210" mass="24618">MTPITNSDISLLNKTLFQLAVPRLIQRTFIILVCLVVWYWLAKQILAFGEQQNYAFLATYSTQVMEYLNSINNYIWWGLILIGTIILYFVLYGWVSYSIEKAGSIIPKADVMEKLLPQLSQHAKNVLIWVWQDQREPITLKNLYDTRTQLRSGRINRLAQIHRHRELLGLIPTDNNEPNMAEEREKVDHLLHHINLDLNNDDTPHSLHKE</sequence>
<feature type="transmembrane region" description="Helical" evidence="1">
    <location>
        <begin position="24"/>
        <end position="41"/>
    </location>
</feature>
<accession>A0A6L9Y6W8</accession>
<dbReference type="EMBL" id="JAAGYR010000006">
    <property type="protein sequence ID" value="NEN75518.1"/>
    <property type="molecule type" value="Genomic_DNA"/>
</dbReference>
<keyword evidence="3" id="KW-1185">Reference proteome</keyword>
<proteinExistence type="predicted"/>
<reference evidence="2 3" key="1">
    <citation type="submission" date="2020-02" db="EMBL/GenBank/DDBJ databases">
        <title>Pelistega sp. NLN82 were isolated from wild rodents of the Hainan Island.</title>
        <authorList>
            <person name="Niu N."/>
            <person name="Zhou J."/>
        </authorList>
    </citation>
    <scope>NUCLEOTIDE SEQUENCE [LARGE SCALE GENOMIC DNA]</scope>
    <source>
        <strain evidence="2 3">NLN82</strain>
    </source>
</reference>
<keyword evidence="1" id="KW-1133">Transmembrane helix</keyword>
<name>A0A6L9Y6W8_9BURK</name>
<dbReference type="Proteomes" id="UP000477651">
    <property type="component" value="Unassembled WGS sequence"/>
</dbReference>
<evidence type="ECO:0000313" key="2">
    <source>
        <dbReference type="EMBL" id="NEN75518.1"/>
    </source>
</evidence>
<comment type="caution">
    <text evidence="2">The sequence shown here is derived from an EMBL/GenBank/DDBJ whole genome shotgun (WGS) entry which is preliminary data.</text>
</comment>
<dbReference type="AlphaFoldDB" id="A0A6L9Y6W8"/>
<evidence type="ECO:0000313" key="3">
    <source>
        <dbReference type="Proteomes" id="UP000477651"/>
    </source>
</evidence>
<gene>
    <name evidence="2" type="ORF">F9B74_04145</name>
</gene>